<feature type="region of interest" description="Disordered" evidence="1">
    <location>
        <begin position="697"/>
        <end position="733"/>
    </location>
</feature>
<accession>F0VHQ8</accession>
<feature type="compositionally biased region" description="Basic and acidic residues" evidence="1">
    <location>
        <begin position="335"/>
        <end position="346"/>
    </location>
</feature>
<gene>
    <name evidence="3" type="ORF">BN1204_030560</name>
    <name evidence="2" type="ORF">NCLIV_030560</name>
</gene>
<feature type="compositionally biased region" description="Basic and acidic residues" evidence="1">
    <location>
        <begin position="856"/>
        <end position="883"/>
    </location>
</feature>
<dbReference type="RefSeq" id="XP_003883301.1">
    <property type="nucleotide sequence ID" value="XM_003883252.1"/>
</dbReference>
<feature type="region of interest" description="Disordered" evidence="1">
    <location>
        <begin position="67"/>
        <end position="89"/>
    </location>
</feature>
<feature type="compositionally biased region" description="Low complexity" evidence="1">
    <location>
        <begin position="248"/>
        <end position="264"/>
    </location>
</feature>
<organism evidence="2 4">
    <name type="scientific">Neospora caninum (strain Liverpool)</name>
    <dbReference type="NCBI Taxonomy" id="572307"/>
    <lineage>
        <taxon>Eukaryota</taxon>
        <taxon>Sar</taxon>
        <taxon>Alveolata</taxon>
        <taxon>Apicomplexa</taxon>
        <taxon>Conoidasida</taxon>
        <taxon>Coccidia</taxon>
        <taxon>Eucoccidiorida</taxon>
        <taxon>Eimeriorina</taxon>
        <taxon>Sarcocystidae</taxon>
        <taxon>Neospora</taxon>
    </lineage>
</organism>
<reference evidence="2" key="1">
    <citation type="submission" date="2011-02" db="EMBL/GenBank/DDBJ databases">
        <authorList>
            <person name="Aslett M."/>
        </authorList>
    </citation>
    <scope>NUCLEOTIDE SEQUENCE</scope>
    <source>
        <strain evidence="2">Liverpool</strain>
    </source>
</reference>
<name>F0VHQ8_NEOCL</name>
<reference evidence="2" key="2">
    <citation type="submission" date="2011-03" db="EMBL/GenBank/DDBJ databases">
        <title>Comparative genomics and transcriptomics of Neospora caninum and Toxoplasma gondii.</title>
        <authorList>
            <person name="Reid A.J."/>
            <person name="Sohal A."/>
            <person name="Harris D."/>
            <person name="Quail M."/>
            <person name="Sanders M."/>
            <person name="Berriman M."/>
            <person name="Wastling J.M."/>
            <person name="Pain A."/>
        </authorList>
    </citation>
    <scope>NUCLEOTIDE SEQUENCE</scope>
    <source>
        <strain evidence="2">Liverpool</strain>
    </source>
</reference>
<feature type="region of interest" description="Disordered" evidence="1">
    <location>
        <begin position="1103"/>
        <end position="1258"/>
    </location>
</feature>
<feature type="compositionally biased region" description="Low complexity" evidence="1">
    <location>
        <begin position="312"/>
        <end position="323"/>
    </location>
</feature>
<feature type="compositionally biased region" description="Low complexity" evidence="1">
    <location>
        <begin position="581"/>
        <end position="595"/>
    </location>
</feature>
<evidence type="ECO:0000313" key="3">
    <source>
        <dbReference type="EMBL" id="CEL67255.1"/>
    </source>
</evidence>
<feature type="region of interest" description="Disordered" evidence="1">
    <location>
        <begin position="246"/>
        <end position="375"/>
    </location>
</feature>
<feature type="region of interest" description="Disordered" evidence="1">
    <location>
        <begin position="408"/>
        <end position="625"/>
    </location>
</feature>
<dbReference type="Proteomes" id="UP000007494">
    <property type="component" value="Chromosome VIII"/>
</dbReference>
<dbReference type="eggNOG" id="ENOG502QZKD">
    <property type="taxonomic scope" value="Eukaryota"/>
</dbReference>
<dbReference type="OMA" id="HEPRCED"/>
<reference evidence="3" key="4">
    <citation type="journal article" date="2015" name="PLoS ONE">
        <title>Comprehensive Evaluation of Toxoplasma gondii VEG and Neospora caninum LIV Genomes with Tachyzoite Stage Transcriptome and Proteome Defines Novel Transcript Features.</title>
        <authorList>
            <person name="Ramaprasad A."/>
            <person name="Mourier T."/>
            <person name="Naeem R."/>
            <person name="Malas T.B."/>
            <person name="Moussa E."/>
            <person name="Panigrahi A."/>
            <person name="Vermont S.J."/>
            <person name="Otto T.D."/>
            <person name="Wastling J."/>
            <person name="Pain A."/>
        </authorList>
    </citation>
    <scope>NUCLEOTIDE SEQUENCE</scope>
    <source>
        <strain evidence="3">Liverpool</strain>
    </source>
</reference>
<feature type="compositionally biased region" description="Gly residues" evidence="1">
    <location>
        <begin position="570"/>
        <end position="580"/>
    </location>
</feature>
<evidence type="ECO:0000256" key="1">
    <source>
        <dbReference type="SAM" id="MobiDB-lite"/>
    </source>
</evidence>
<feature type="compositionally biased region" description="Low complexity" evidence="1">
    <location>
        <begin position="438"/>
        <end position="455"/>
    </location>
</feature>
<feature type="region of interest" description="Disordered" evidence="1">
    <location>
        <begin position="853"/>
        <end position="883"/>
    </location>
</feature>
<evidence type="ECO:0000313" key="4">
    <source>
        <dbReference type="Proteomes" id="UP000007494"/>
    </source>
</evidence>
<feature type="compositionally biased region" description="Gly residues" evidence="1">
    <location>
        <begin position="606"/>
        <end position="619"/>
    </location>
</feature>
<feature type="compositionally biased region" description="Polar residues" evidence="1">
    <location>
        <begin position="108"/>
        <end position="118"/>
    </location>
</feature>
<dbReference type="OrthoDB" id="10457214at2759"/>
<sequence>MSFPQQGYGLPRDASGAPVPPSSPENAHLVAASLSLGRSAGPEGAYSHAAGLPPPYQAYGAVGGADASSLSSLAGLPQRPGALPGPSFSGHFASGVAPQAFAARPSPFATSLPRQTLQPHGRVSLQGPQNGAGVAPAPGKGASVPFLPFATNVPSASGFGPGAFSAGRVPGPVAQQGYVPTTGLLTATPQQSRSLASAAAAAVAATAALAAQAAEASAETSLPGVLAAHGPAGGASGAVFLAVGKGAGSRTSSKGGGKSSQASSVVEAGPSSGGGSRGDREELGTGSVGPGGAPRRPRSGAAGAGLGGSDLQGGALSGAQKGKTGAHGDGGPAGGERDEGLRETSRKPLAQSGGRRDAGRLGTGAAASTGNGEVGDDVMTAVAVENESLKWSLFISNALKWAADPELDYDEEDGGWGSTVAAGRTPGGASGDVSRPLAVAGEAPAAAFGGTDAAGSPGSGDRPFSSHLSSQPASHSTGPTKPDGSRWDDEEEAERQRRRACQVRECMRRKKRFQRGHEPVEPRTAPSAPSGEETSGDAGATAGLLSLVADSDGERRSEGAPRGGVPSPGPGGGDTGGDGFGRSAAGAAASQAWEPGTEKKGEEGDCQGGRETGGEGYLGDLGADEEEDEDAGLLLVLGVCCNNFVEEVVASAASYAMTWRGGSSLSLPPSVSSPVSDAKEAGPLYPFSRSAVPSSLSASVQGLSPPSAGSAVPQSPSGPGRAPGGIPGAPAGSLRRASLSSAAAAAALEGGGTGRVIEVTAQHVEFALDRLWGEQPVQGLLQGIRERKRTNRTLRLRREEACLALVSKRESGAPSGARGAEAAKPSKTKDEDDAEDEDLLAEELFFGGCFEEESEVEHGNAEKEEAVDSRRDDVGKDASEDAPAKAHRLAPALVFYKDALENTAAWDDIERSVADASVQPAFHENLATAEYLLTQRYLWSELEKLKEFAAPGVDAGDADPSLLSLGPAETAGQGLSAEASRSRVVEDGVESLLEEAQILAKRNREKVAKAALEETTLDAEGRLSGAQDGLYRAFDFAAAAVSPASESFASAGEEPGLEATVPSGGFAVDAEMEGEAEGFATDTCFDLGAGGEQDEARRVSFVEEQTFKTRGDSPEGRRPGQEEPGTGLGVDACGEKLGAGTEGPEEGSDGALDQALEDELEESLLLGMDDDAQPPEAVSVSREGQRENGLFPPPPDFTTHSGPVAAGPGEVGTAAESSQSWGSEEGAAADPPEPGALPDAGEEDVDLEEELFGGLEEA</sequence>
<dbReference type="EMBL" id="FR823390">
    <property type="protein sequence ID" value="CBZ53269.1"/>
    <property type="molecule type" value="Genomic_DNA"/>
</dbReference>
<feature type="region of interest" description="Disordered" evidence="1">
    <location>
        <begin position="105"/>
        <end position="138"/>
    </location>
</feature>
<feature type="compositionally biased region" description="Low complexity" evidence="1">
    <location>
        <begin position="465"/>
        <end position="476"/>
    </location>
</feature>
<protein>
    <submittedName>
        <fullName evidence="2">Uncharacterized protein</fullName>
    </submittedName>
</protein>
<dbReference type="GeneID" id="13443628"/>
<dbReference type="EMBL" id="LN714483">
    <property type="protein sequence ID" value="CEL67255.1"/>
    <property type="molecule type" value="Genomic_DNA"/>
</dbReference>
<feature type="compositionally biased region" description="Basic residues" evidence="1">
    <location>
        <begin position="496"/>
        <end position="514"/>
    </location>
</feature>
<feature type="compositionally biased region" description="Acidic residues" evidence="1">
    <location>
        <begin position="1155"/>
        <end position="1173"/>
    </location>
</feature>
<feature type="region of interest" description="Disordered" evidence="1">
    <location>
        <begin position="807"/>
        <end position="836"/>
    </location>
</feature>
<feature type="compositionally biased region" description="Gly residues" evidence="1">
    <location>
        <begin position="325"/>
        <end position="334"/>
    </location>
</feature>
<feature type="compositionally biased region" description="Basic and acidic residues" evidence="1">
    <location>
        <begin position="1103"/>
        <end position="1121"/>
    </location>
</feature>
<proteinExistence type="predicted"/>
<feature type="region of interest" description="Disordered" evidence="1">
    <location>
        <begin position="1"/>
        <end position="26"/>
    </location>
</feature>
<keyword evidence="4" id="KW-1185">Reference proteome</keyword>
<dbReference type="InParanoid" id="F0VHQ8"/>
<reference evidence="4" key="3">
    <citation type="journal article" date="2012" name="PLoS Pathog.">
        <title>Comparative genomics of the apicomplexan parasites Toxoplasma gondii and Neospora caninum: Coccidia differing in host range and transmission strategy.</title>
        <authorList>
            <person name="Reid A.J."/>
            <person name="Vermont S.J."/>
            <person name="Cotton J.A."/>
            <person name="Harris D."/>
            <person name="Hill-Cawthorne G.A."/>
            <person name="Konen-Waisman S."/>
            <person name="Latham S.M."/>
            <person name="Mourier T."/>
            <person name="Norton R."/>
            <person name="Quail M.A."/>
            <person name="Sanders M."/>
            <person name="Shanmugam D."/>
            <person name="Sohal A."/>
            <person name="Wasmuth J.D."/>
            <person name="Brunk B."/>
            <person name="Grigg M.E."/>
            <person name="Howard J.C."/>
            <person name="Parkinson J."/>
            <person name="Roos D.S."/>
            <person name="Trees A.J."/>
            <person name="Berriman M."/>
            <person name="Pain A."/>
            <person name="Wastling J.M."/>
        </authorList>
    </citation>
    <scope>NUCLEOTIDE SEQUENCE [LARGE SCALE GENOMIC DNA]</scope>
    <source>
        <strain evidence="4">Liverpool</strain>
    </source>
</reference>
<feature type="compositionally biased region" description="Low complexity" evidence="1">
    <location>
        <begin position="67"/>
        <end position="76"/>
    </location>
</feature>
<feature type="compositionally biased region" description="Gly residues" evidence="1">
    <location>
        <begin position="302"/>
        <end position="311"/>
    </location>
</feature>
<dbReference type="AlphaFoldDB" id="F0VHQ8"/>
<evidence type="ECO:0000313" key="2">
    <source>
        <dbReference type="EMBL" id="CBZ53269.1"/>
    </source>
</evidence>
<feature type="compositionally biased region" description="Acidic residues" evidence="1">
    <location>
        <begin position="1240"/>
        <end position="1258"/>
    </location>
</feature>
<dbReference type="VEuPathDB" id="ToxoDB:NCLIV_030560"/>